<evidence type="ECO:0000313" key="8">
    <source>
        <dbReference type="Proteomes" id="UP001597307"/>
    </source>
</evidence>
<dbReference type="PROSITE" id="PS51191">
    <property type="entry name" value="FEMABX"/>
    <property type="match status" value="1"/>
</dbReference>
<keyword evidence="4" id="KW-0573">Peptidoglycan synthesis</keyword>
<dbReference type="SUPFAM" id="SSF55729">
    <property type="entry name" value="Acyl-CoA N-acyltransferases (Nat)"/>
    <property type="match status" value="1"/>
</dbReference>
<keyword evidence="5" id="KW-0012">Acyltransferase</keyword>
<keyword evidence="6" id="KW-0961">Cell wall biogenesis/degradation</keyword>
<sequence>MTAVALRFEKLSTEGFGALASAHPAVLIPLEQTPQWAAFESSRGRTPYGIWAYYDGATLVAVASYLWSSRRFRKSLVAVNGPVWFVERTSDLEARLLQTVREQFGADPAVRPLYVRLQVQHLQDPATGPIEHGWYEREIVVDLTPSEAEIFKAFKPNARNSIRRAERAGVEIRSIERSDWSAVFSSELFPILEETAARDGFTSFESAYYEQLLEQLGDHLRLMVAYLDGQAISWLITTEYRGYSVYYFAASTQAARTVFAPYLLLWHAFKELKAAGNRSCGLTGIVSENYPQLINVTTFKRNFSKNIVEVPTTYDVPLDPVRYRVVAFALTARRTVPSAARSVTAAARARTGALLRRGSSGD</sequence>
<dbReference type="PANTHER" id="PTHR36174">
    <property type="entry name" value="LIPID II:GLYCINE GLYCYLTRANSFERASE"/>
    <property type="match status" value="1"/>
</dbReference>
<protein>
    <submittedName>
        <fullName evidence="7">Lipid II:glycine glycyltransferase FemX</fullName>
    </submittedName>
</protein>
<evidence type="ECO:0000256" key="3">
    <source>
        <dbReference type="ARBA" id="ARBA00022960"/>
    </source>
</evidence>
<gene>
    <name evidence="7" type="ORF">ACFSFX_02980</name>
</gene>
<dbReference type="Gene3D" id="3.40.630.30">
    <property type="match status" value="1"/>
</dbReference>
<evidence type="ECO:0000313" key="7">
    <source>
        <dbReference type="EMBL" id="MFD1845557.1"/>
    </source>
</evidence>
<keyword evidence="3" id="KW-0133">Cell shape</keyword>
<dbReference type="Proteomes" id="UP001597307">
    <property type="component" value="Unassembled WGS sequence"/>
</dbReference>
<dbReference type="Pfam" id="PF02388">
    <property type="entry name" value="FemAB"/>
    <property type="match status" value="2"/>
</dbReference>
<evidence type="ECO:0000256" key="2">
    <source>
        <dbReference type="ARBA" id="ARBA00022679"/>
    </source>
</evidence>
<dbReference type="RefSeq" id="WP_343877807.1">
    <property type="nucleotide sequence ID" value="NZ_BAAAIJ010000007.1"/>
</dbReference>
<name>A0ABW4Q2I8_9MICC</name>
<dbReference type="EMBL" id="JBHUGA010000006">
    <property type="protein sequence ID" value="MFD1845557.1"/>
    <property type="molecule type" value="Genomic_DNA"/>
</dbReference>
<keyword evidence="8" id="KW-1185">Reference proteome</keyword>
<reference evidence="8" key="1">
    <citation type="journal article" date="2019" name="Int. J. Syst. Evol. Microbiol.">
        <title>The Global Catalogue of Microorganisms (GCM) 10K type strain sequencing project: providing services to taxonomists for standard genome sequencing and annotation.</title>
        <authorList>
            <consortium name="The Broad Institute Genomics Platform"/>
            <consortium name="The Broad Institute Genome Sequencing Center for Infectious Disease"/>
            <person name="Wu L."/>
            <person name="Ma J."/>
        </authorList>
    </citation>
    <scope>NUCLEOTIDE SEQUENCE [LARGE SCALE GENOMIC DNA]</scope>
    <source>
        <strain evidence="8">JCM 11496</strain>
    </source>
</reference>
<dbReference type="InterPro" id="IPR016181">
    <property type="entry name" value="Acyl_CoA_acyltransferase"/>
</dbReference>
<dbReference type="PANTHER" id="PTHR36174:SF1">
    <property type="entry name" value="LIPID II:GLYCINE GLYCYLTRANSFERASE"/>
    <property type="match status" value="1"/>
</dbReference>
<dbReference type="InterPro" id="IPR003447">
    <property type="entry name" value="FEMABX"/>
</dbReference>
<evidence type="ECO:0000256" key="5">
    <source>
        <dbReference type="ARBA" id="ARBA00023315"/>
    </source>
</evidence>
<evidence type="ECO:0000256" key="4">
    <source>
        <dbReference type="ARBA" id="ARBA00022984"/>
    </source>
</evidence>
<proteinExistence type="inferred from homology"/>
<comment type="caution">
    <text evidence="7">The sequence shown here is derived from an EMBL/GenBank/DDBJ whole genome shotgun (WGS) entry which is preliminary data.</text>
</comment>
<keyword evidence="2" id="KW-0808">Transferase</keyword>
<dbReference type="InterPro" id="IPR050644">
    <property type="entry name" value="PG_Glycine_Bridge_Synth"/>
</dbReference>
<accession>A0ABW4Q2I8</accession>
<evidence type="ECO:0000256" key="6">
    <source>
        <dbReference type="ARBA" id="ARBA00023316"/>
    </source>
</evidence>
<organism evidence="7 8">
    <name type="scientific">Arthrobacter flavus</name>
    <dbReference type="NCBI Taxonomy" id="95172"/>
    <lineage>
        <taxon>Bacteria</taxon>
        <taxon>Bacillati</taxon>
        <taxon>Actinomycetota</taxon>
        <taxon>Actinomycetes</taxon>
        <taxon>Micrococcales</taxon>
        <taxon>Micrococcaceae</taxon>
        <taxon>Arthrobacter</taxon>
    </lineage>
</organism>
<evidence type="ECO:0000256" key="1">
    <source>
        <dbReference type="ARBA" id="ARBA00009943"/>
    </source>
</evidence>
<comment type="similarity">
    <text evidence="1">Belongs to the FemABX family.</text>
</comment>